<proteinExistence type="predicted"/>
<evidence type="ECO:0008006" key="3">
    <source>
        <dbReference type="Google" id="ProtNLM"/>
    </source>
</evidence>
<dbReference type="EMBL" id="KN847044">
    <property type="protein sequence ID" value="KIW26379.1"/>
    <property type="molecule type" value="Genomic_DNA"/>
</dbReference>
<dbReference type="GeneID" id="27348672"/>
<dbReference type="SUPFAM" id="SSF56784">
    <property type="entry name" value="HAD-like"/>
    <property type="match status" value="1"/>
</dbReference>
<accession>A0A0D2CS07</accession>
<dbReference type="Gene3D" id="3.40.50.1000">
    <property type="entry name" value="HAD superfamily/HAD-like"/>
    <property type="match status" value="1"/>
</dbReference>
<dbReference type="InterPro" id="IPR036412">
    <property type="entry name" value="HAD-like_sf"/>
</dbReference>
<sequence length="264" mass="29660">MSRLELTSTPSVFPQCAPAFLIWTGFSSTPRTSSRYARTNCLRNSINGEVFHRWARLPVPREDFARELSEQMRLQFPNCKPLPGAVQILSNLSRAHVAASGDRIELALASTSKSHTYERKTSQPEAKHLLAFIPPHRLVLGDDPRVREGRGKPAPDIYNVALQSLNTPPGLNDKPIMPNECLAFEDSVIGVEAARRAGMRVVWVPHQDVALEYQTRQREVLAGRTGLIEIGDEWQLGEIDDDWAECIPSLEQFNYEKYGIEVPT</sequence>
<dbReference type="OrthoDB" id="40579at2759"/>
<dbReference type="NCBIfam" id="TIGR01509">
    <property type="entry name" value="HAD-SF-IA-v3"/>
    <property type="match status" value="1"/>
</dbReference>
<organism evidence="1 2">
    <name type="scientific">Cladophialophora immunda</name>
    <dbReference type="NCBI Taxonomy" id="569365"/>
    <lineage>
        <taxon>Eukaryota</taxon>
        <taxon>Fungi</taxon>
        <taxon>Dikarya</taxon>
        <taxon>Ascomycota</taxon>
        <taxon>Pezizomycotina</taxon>
        <taxon>Eurotiomycetes</taxon>
        <taxon>Chaetothyriomycetidae</taxon>
        <taxon>Chaetothyriales</taxon>
        <taxon>Herpotrichiellaceae</taxon>
        <taxon>Cladophialophora</taxon>
    </lineage>
</organism>
<evidence type="ECO:0000313" key="2">
    <source>
        <dbReference type="Proteomes" id="UP000054466"/>
    </source>
</evidence>
<dbReference type="RefSeq" id="XP_016246595.1">
    <property type="nucleotide sequence ID" value="XM_016396739.1"/>
</dbReference>
<dbReference type="PANTHER" id="PTHR18901">
    <property type="entry name" value="2-DEOXYGLUCOSE-6-PHOSPHATE PHOSPHATASE 2"/>
    <property type="match status" value="1"/>
</dbReference>
<dbReference type="PANTHER" id="PTHR18901:SF42">
    <property type="entry name" value="SUPERFAMILY HYDROLASE, PUTATIVE-RELATED"/>
    <property type="match status" value="1"/>
</dbReference>
<dbReference type="VEuPathDB" id="FungiDB:PV07_09478"/>
<dbReference type="InterPro" id="IPR006439">
    <property type="entry name" value="HAD-SF_hydro_IA"/>
</dbReference>
<dbReference type="AlphaFoldDB" id="A0A0D2CS07"/>
<reference evidence="1 2" key="1">
    <citation type="submission" date="2015-01" db="EMBL/GenBank/DDBJ databases">
        <title>The Genome Sequence of Cladophialophora immunda CBS83496.</title>
        <authorList>
            <consortium name="The Broad Institute Genomics Platform"/>
            <person name="Cuomo C."/>
            <person name="de Hoog S."/>
            <person name="Gorbushina A."/>
            <person name="Stielow B."/>
            <person name="Teixiera M."/>
            <person name="Abouelleil A."/>
            <person name="Chapman S.B."/>
            <person name="Priest M."/>
            <person name="Young S.K."/>
            <person name="Wortman J."/>
            <person name="Nusbaum C."/>
            <person name="Birren B."/>
        </authorList>
    </citation>
    <scope>NUCLEOTIDE SEQUENCE [LARGE SCALE GENOMIC DNA]</scope>
    <source>
        <strain evidence="1 2">CBS 83496</strain>
    </source>
</reference>
<evidence type="ECO:0000313" key="1">
    <source>
        <dbReference type="EMBL" id="KIW26379.1"/>
    </source>
</evidence>
<gene>
    <name evidence="1" type="ORF">PV07_09478</name>
</gene>
<name>A0A0D2CS07_9EURO</name>
<dbReference type="InterPro" id="IPR023214">
    <property type="entry name" value="HAD_sf"/>
</dbReference>
<dbReference type="Proteomes" id="UP000054466">
    <property type="component" value="Unassembled WGS sequence"/>
</dbReference>
<dbReference type="GO" id="GO:0016791">
    <property type="term" value="F:phosphatase activity"/>
    <property type="evidence" value="ECO:0007669"/>
    <property type="project" value="TreeGrafter"/>
</dbReference>
<protein>
    <recommendedName>
        <fullName evidence="3">HAD hydrolase, family IA</fullName>
    </recommendedName>
</protein>
<dbReference type="Pfam" id="PF00702">
    <property type="entry name" value="Hydrolase"/>
    <property type="match status" value="1"/>
</dbReference>
<keyword evidence="2" id="KW-1185">Reference proteome</keyword>